<feature type="compositionally biased region" description="Acidic residues" evidence="2">
    <location>
        <begin position="102"/>
        <end position="112"/>
    </location>
</feature>
<gene>
    <name evidence="5" type="ORF">PAECIP111893_04871</name>
</gene>
<dbReference type="Gene3D" id="3.60.21.10">
    <property type="match status" value="1"/>
</dbReference>
<dbReference type="PANTHER" id="PTHR33393:SF13">
    <property type="entry name" value="PGA BIOSYNTHESIS PROTEIN CAPA"/>
    <property type="match status" value="1"/>
</dbReference>
<evidence type="ECO:0000256" key="3">
    <source>
        <dbReference type="SAM" id="Phobius"/>
    </source>
</evidence>
<keyword evidence="3" id="KW-0812">Transmembrane</keyword>
<feature type="region of interest" description="Disordered" evidence="2">
    <location>
        <begin position="52"/>
        <end position="140"/>
    </location>
</feature>
<proteinExistence type="inferred from homology"/>
<feature type="domain" description="Capsule synthesis protein CapA" evidence="4">
    <location>
        <begin position="146"/>
        <end position="386"/>
    </location>
</feature>
<name>A0ABN8GYT8_9BACL</name>
<protein>
    <recommendedName>
        <fullName evidence="4">Capsule synthesis protein CapA domain-containing protein</fullName>
    </recommendedName>
</protein>
<feature type="transmembrane region" description="Helical" evidence="3">
    <location>
        <begin position="23"/>
        <end position="45"/>
    </location>
</feature>
<dbReference type="InterPro" id="IPR019079">
    <property type="entry name" value="Capsule_synth_CapA"/>
</dbReference>
<keyword evidence="6" id="KW-1185">Reference proteome</keyword>
<evidence type="ECO:0000256" key="2">
    <source>
        <dbReference type="SAM" id="MobiDB-lite"/>
    </source>
</evidence>
<dbReference type="InterPro" id="IPR052169">
    <property type="entry name" value="CW_Biosynth-Accessory"/>
</dbReference>
<sequence length="455" mass="49230">MFVSRSESRQQDKNRRNKRMRRLIIFNLSMLAVICILGAVLYAAYNKDSNPDQAPMEQPGQLADKGNSDQPGNTGDKEPAQPSPDSTDDEETPSNGGATPSEETDPPDESDKEIDKGSDNSQSPDNGAAPGNDGDNVEGGEGKTIKLSFVGDILLASSVEALMKKNGFDYPYAKASPYLLEPDLLAGNLENPITERGIPAKNKQYVFKGTPDSLPALKEAGFDVVNLANNHTLDQDVEGLLDTIGYLDKAGIPNVGAGNDETEAYKPVLLEANGISVAYVGLSRVLPVGEWKATDKRAGLAETYDSTRAVKTIKEAKGQADLVVVMVHWGIEREDYPNGDQKRLAREYIDAGADLVIGSHPHVLQGLEQYKGKWISYSLGNFIFNMTKTEKTKDTGVLDAVCTVEGECSLQFHPMRAVASQPIPLEGEQKKALLKRLSSLSINAVVDAEGYVKSK</sequence>
<comment type="similarity">
    <text evidence="1">Belongs to the CapA family.</text>
</comment>
<dbReference type="Proteomes" id="UP000838686">
    <property type="component" value="Unassembled WGS sequence"/>
</dbReference>
<evidence type="ECO:0000256" key="1">
    <source>
        <dbReference type="ARBA" id="ARBA00005662"/>
    </source>
</evidence>
<reference evidence="5" key="1">
    <citation type="submission" date="2022-01" db="EMBL/GenBank/DDBJ databases">
        <authorList>
            <person name="Criscuolo A."/>
        </authorList>
    </citation>
    <scope>NUCLEOTIDE SEQUENCE</scope>
    <source>
        <strain evidence="5">CIP111893</strain>
    </source>
</reference>
<keyword evidence="3" id="KW-1133">Transmembrane helix</keyword>
<dbReference type="EMBL" id="CAKMMF010000039">
    <property type="protein sequence ID" value="CAH1222599.1"/>
    <property type="molecule type" value="Genomic_DNA"/>
</dbReference>
<evidence type="ECO:0000313" key="5">
    <source>
        <dbReference type="EMBL" id="CAH1222599.1"/>
    </source>
</evidence>
<dbReference type="SMART" id="SM00854">
    <property type="entry name" value="PGA_cap"/>
    <property type="match status" value="1"/>
</dbReference>
<organism evidence="5 6">
    <name type="scientific">Paenibacillus plantiphilus</name>
    <dbReference type="NCBI Taxonomy" id="2905650"/>
    <lineage>
        <taxon>Bacteria</taxon>
        <taxon>Bacillati</taxon>
        <taxon>Bacillota</taxon>
        <taxon>Bacilli</taxon>
        <taxon>Bacillales</taxon>
        <taxon>Paenibacillaceae</taxon>
        <taxon>Paenibacillus</taxon>
    </lineage>
</organism>
<keyword evidence="3" id="KW-0472">Membrane</keyword>
<dbReference type="InterPro" id="IPR029052">
    <property type="entry name" value="Metallo-depent_PP-like"/>
</dbReference>
<dbReference type="SUPFAM" id="SSF56300">
    <property type="entry name" value="Metallo-dependent phosphatases"/>
    <property type="match status" value="1"/>
</dbReference>
<dbReference type="CDD" id="cd07381">
    <property type="entry name" value="MPP_CapA"/>
    <property type="match status" value="1"/>
</dbReference>
<dbReference type="Pfam" id="PF09587">
    <property type="entry name" value="PGA_cap"/>
    <property type="match status" value="1"/>
</dbReference>
<dbReference type="RefSeq" id="WP_236346407.1">
    <property type="nucleotide sequence ID" value="NZ_CAKMMF010000039.1"/>
</dbReference>
<accession>A0ABN8GYT8</accession>
<dbReference type="PANTHER" id="PTHR33393">
    <property type="entry name" value="POLYGLUTAMINE SYNTHESIS ACCESSORY PROTEIN RV0574C-RELATED"/>
    <property type="match status" value="1"/>
</dbReference>
<evidence type="ECO:0000259" key="4">
    <source>
        <dbReference type="SMART" id="SM00854"/>
    </source>
</evidence>
<comment type="caution">
    <text evidence="5">The sequence shown here is derived from an EMBL/GenBank/DDBJ whole genome shotgun (WGS) entry which is preliminary data.</text>
</comment>
<evidence type="ECO:0000313" key="6">
    <source>
        <dbReference type="Proteomes" id="UP000838686"/>
    </source>
</evidence>